<dbReference type="EC" id="4.1.2.21" evidence="1"/>
<organism evidence="1 2">
    <name type="scientific">Klebsiella pneumoniae</name>
    <dbReference type="NCBI Taxonomy" id="573"/>
    <lineage>
        <taxon>Bacteria</taxon>
        <taxon>Pseudomonadati</taxon>
        <taxon>Pseudomonadota</taxon>
        <taxon>Gammaproteobacteria</taxon>
        <taxon>Enterobacterales</taxon>
        <taxon>Enterobacteriaceae</taxon>
        <taxon>Klebsiella/Raoultella group</taxon>
        <taxon>Klebsiella</taxon>
        <taxon>Klebsiella pneumoniae complex</taxon>
    </lineage>
</organism>
<proteinExistence type="predicted"/>
<dbReference type="Gene3D" id="3.20.20.70">
    <property type="entry name" value="Aldolase class I"/>
    <property type="match status" value="1"/>
</dbReference>
<dbReference type="GO" id="GO:0008674">
    <property type="term" value="F:2-dehydro-3-deoxy-6-phosphogalactonate aldolase activity"/>
    <property type="evidence" value="ECO:0007669"/>
    <property type="project" value="UniProtKB-EC"/>
</dbReference>
<dbReference type="InterPro" id="IPR013785">
    <property type="entry name" value="Aldolase_TIM"/>
</dbReference>
<protein>
    <submittedName>
        <fullName evidence="1">2-dehydro-3-deoxy-6-phosphogalactonate aldolase</fullName>
        <ecNumber evidence="1">4.1.2.21</ecNumber>
    </submittedName>
</protein>
<dbReference type="SUPFAM" id="SSF51569">
    <property type="entry name" value="Aldolase"/>
    <property type="match status" value="1"/>
</dbReference>
<reference evidence="1 2" key="1">
    <citation type="submission" date="2018-06" db="EMBL/GenBank/DDBJ databases">
        <authorList>
            <consortium name="Pathogen Informatics"/>
            <person name="Doyle S."/>
        </authorList>
    </citation>
    <scope>NUCLEOTIDE SEQUENCE [LARGE SCALE GENOMIC DNA]</scope>
    <source>
        <strain evidence="1 2">NCTC9128</strain>
    </source>
</reference>
<evidence type="ECO:0000313" key="2">
    <source>
        <dbReference type="Proteomes" id="UP000251088"/>
    </source>
</evidence>
<name>A0A2X3EPX1_KLEPN</name>
<sequence length="57" mass="6356">MNKIKLVAILRGIQPAEAADHIETLINAGFRYIEIPLNSPDWQQSIPAMVRQLASGR</sequence>
<dbReference type="AlphaFoldDB" id="A0A2X3EPX1"/>
<accession>A0A2X3EPX1</accession>
<dbReference type="Proteomes" id="UP000251088">
    <property type="component" value="Unassembled WGS sequence"/>
</dbReference>
<gene>
    <name evidence="1" type="primary">dgoA_4</name>
    <name evidence="1" type="ORF">NCTC9128_05614</name>
</gene>
<keyword evidence="1" id="KW-0456">Lyase</keyword>
<evidence type="ECO:0000313" key="1">
    <source>
        <dbReference type="EMBL" id="SQC39476.1"/>
    </source>
</evidence>
<dbReference type="EMBL" id="UAWN01000014">
    <property type="protein sequence ID" value="SQC39476.1"/>
    <property type="molecule type" value="Genomic_DNA"/>
</dbReference>